<sequence length="451" mass="48257">MHRHHAAFAVLTQADFVPRFTHNNVPVGLPTVVTSAHAVGTKVLLAIGGWSGTIQFSNMASSSENRAKFITWNVEFIKKYDTDGVDIDWEYPGRQGAACNIVDAANDANNFLLLLKELRVALDANFSGTHKEVTIATRVQPFDGPNGPLTDVSAFVPYVDRFNLMTYDINGAFSSPTGPNAPFNFQQGKGAPFSYVKAIDDWMAAGVAASKIVAGLAFYGRSSQALGVTGDQYMASQVGHPPIGDEHDAFWKDPSCSLDPAGFSGIWKWRNLRSQDVLVTPTTAGAGWTRNWDPISQTPWLFNPSTKVFISYDDPVSLKVKIDYALCKGIAGVMAWEISNDNGELLDVARNIQGPTPQTCDVPSATTSAAVTSVEQTSTSDAVASSSTDVGVCTSPVYSTSSVAQTTSPSSTTSSDGCSDGAKRCVSPNVSSKFETCNYGSWTVVREPRAS</sequence>
<evidence type="ECO:0000313" key="3">
    <source>
        <dbReference type="EMBL" id="RUS30728.1"/>
    </source>
</evidence>
<evidence type="ECO:0000313" key="4">
    <source>
        <dbReference type="Proteomes" id="UP000274822"/>
    </source>
</evidence>
<dbReference type="EMBL" id="RBNJ01003622">
    <property type="protein sequence ID" value="RUS30728.1"/>
    <property type="molecule type" value="Genomic_DNA"/>
</dbReference>
<protein>
    <submittedName>
        <fullName evidence="3">Glycosyl hydrolases family 18-domain-containing protein</fullName>
    </submittedName>
</protein>
<keyword evidence="3" id="KW-0378">Hydrolase</keyword>
<dbReference type="Gene3D" id="3.20.20.80">
    <property type="entry name" value="Glycosidases"/>
    <property type="match status" value="1"/>
</dbReference>
<name>A0A433QLT5_9FUNG</name>
<dbReference type="Gene3D" id="3.10.50.10">
    <property type="match status" value="1"/>
</dbReference>
<gene>
    <name evidence="3" type="ORF">BC938DRAFT_479033</name>
</gene>
<accession>A0A433QLT5</accession>
<evidence type="ECO:0000256" key="1">
    <source>
        <dbReference type="SAM" id="MobiDB-lite"/>
    </source>
</evidence>
<keyword evidence="4" id="KW-1185">Reference proteome</keyword>
<dbReference type="InterPro" id="IPR029070">
    <property type="entry name" value="Chitinase_insertion_sf"/>
</dbReference>
<feature type="compositionally biased region" description="Low complexity" evidence="1">
    <location>
        <begin position="401"/>
        <end position="415"/>
    </location>
</feature>
<dbReference type="Pfam" id="PF00704">
    <property type="entry name" value="Glyco_hydro_18"/>
    <property type="match status" value="1"/>
</dbReference>
<dbReference type="PROSITE" id="PS51910">
    <property type="entry name" value="GH18_2"/>
    <property type="match status" value="1"/>
</dbReference>
<feature type="region of interest" description="Disordered" evidence="1">
    <location>
        <begin position="401"/>
        <end position="428"/>
    </location>
</feature>
<dbReference type="GO" id="GO:0004568">
    <property type="term" value="F:chitinase activity"/>
    <property type="evidence" value="ECO:0007669"/>
    <property type="project" value="TreeGrafter"/>
</dbReference>
<evidence type="ECO:0000259" key="2">
    <source>
        <dbReference type="PROSITE" id="PS51910"/>
    </source>
</evidence>
<dbReference type="InterPro" id="IPR050314">
    <property type="entry name" value="Glycosyl_Hydrlase_18"/>
</dbReference>
<dbReference type="GO" id="GO:0006032">
    <property type="term" value="P:chitin catabolic process"/>
    <property type="evidence" value="ECO:0007669"/>
    <property type="project" value="TreeGrafter"/>
</dbReference>
<dbReference type="GO" id="GO:0005576">
    <property type="term" value="C:extracellular region"/>
    <property type="evidence" value="ECO:0007669"/>
    <property type="project" value="TreeGrafter"/>
</dbReference>
<reference evidence="3 4" key="1">
    <citation type="journal article" date="2018" name="New Phytol.">
        <title>Phylogenomics of Endogonaceae and evolution of mycorrhizas within Mucoromycota.</title>
        <authorList>
            <person name="Chang Y."/>
            <person name="Desiro A."/>
            <person name="Na H."/>
            <person name="Sandor L."/>
            <person name="Lipzen A."/>
            <person name="Clum A."/>
            <person name="Barry K."/>
            <person name="Grigoriev I.V."/>
            <person name="Martin F.M."/>
            <person name="Stajich J.E."/>
            <person name="Smith M.E."/>
            <person name="Bonito G."/>
            <person name="Spatafora J.W."/>
        </authorList>
    </citation>
    <scope>NUCLEOTIDE SEQUENCE [LARGE SCALE GENOMIC DNA]</scope>
    <source>
        <strain evidence="3 4">AD002</strain>
    </source>
</reference>
<dbReference type="AlphaFoldDB" id="A0A433QLT5"/>
<dbReference type="GO" id="GO:0005975">
    <property type="term" value="P:carbohydrate metabolic process"/>
    <property type="evidence" value="ECO:0007669"/>
    <property type="project" value="InterPro"/>
</dbReference>
<dbReference type="GO" id="GO:0008061">
    <property type="term" value="F:chitin binding"/>
    <property type="evidence" value="ECO:0007669"/>
    <property type="project" value="InterPro"/>
</dbReference>
<dbReference type="PANTHER" id="PTHR11177">
    <property type="entry name" value="CHITINASE"/>
    <property type="match status" value="1"/>
</dbReference>
<dbReference type="SUPFAM" id="SSF51445">
    <property type="entry name" value="(Trans)glycosidases"/>
    <property type="match status" value="1"/>
</dbReference>
<proteinExistence type="predicted"/>
<dbReference type="InterPro" id="IPR011583">
    <property type="entry name" value="Chitinase_II/V-like_cat"/>
</dbReference>
<dbReference type="SUPFAM" id="SSF54556">
    <property type="entry name" value="Chitinase insertion domain"/>
    <property type="match status" value="1"/>
</dbReference>
<feature type="domain" description="GH18" evidence="2">
    <location>
        <begin position="1"/>
        <end position="356"/>
    </location>
</feature>
<organism evidence="3 4">
    <name type="scientific">Jimgerdemannia flammicorona</name>
    <dbReference type="NCBI Taxonomy" id="994334"/>
    <lineage>
        <taxon>Eukaryota</taxon>
        <taxon>Fungi</taxon>
        <taxon>Fungi incertae sedis</taxon>
        <taxon>Mucoromycota</taxon>
        <taxon>Mucoromycotina</taxon>
        <taxon>Endogonomycetes</taxon>
        <taxon>Endogonales</taxon>
        <taxon>Endogonaceae</taxon>
        <taxon>Jimgerdemannia</taxon>
    </lineage>
</organism>
<comment type="caution">
    <text evidence="3">The sequence shown here is derived from an EMBL/GenBank/DDBJ whole genome shotgun (WGS) entry which is preliminary data.</text>
</comment>
<dbReference type="Proteomes" id="UP000274822">
    <property type="component" value="Unassembled WGS sequence"/>
</dbReference>
<dbReference type="InterPro" id="IPR001223">
    <property type="entry name" value="Glyco_hydro18_cat"/>
</dbReference>
<dbReference type="PANTHER" id="PTHR11177:SF392">
    <property type="entry name" value="HAP41P"/>
    <property type="match status" value="1"/>
</dbReference>
<dbReference type="InterPro" id="IPR017853">
    <property type="entry name" value="GH"/>
</dbReference>
<dbReference type="SMART" id="SM00636">
    <property type="entry name" value="Glyco_18"/>
    <property type="match status" value="1"/>
</dbReference>